<dbReference type="AlphaFoldDB" id="A0A3P3RKC7"/>
<organism evidence="4 5">
    <name type="scientific">Halocatena pleomorpha</name>
    <dbReference type="NCBI Taxonomy" id="1785090"/>
    <lineage>
        <taxon>Archaea</taxon>
        <taxon>Methanobacteriati</taxon>
        <taxon>Methanobacteriota</taxon>
        <taxon>Stenosarchaea group</taxon>
        <taxon>Halobacteria</taxon>
        <taxon>Halobacteriales</taxon>
        <taxon>Natronomonadaceae</taxon>
        <taxon>Halocatena</taxon>
    </lineage>
</organism>
<dbReference type="EMBL" id="RRCH01000003">
    <property type="protein sequence ID" value="RRJ33784.1"/>
    <property type="molecule type" value="Genomic_DNA"/>
</dbReference>
<dbReference type="SUPFAM" id="SSF54631">
    <property type="entry name" value="CBS-domain pair"/>
    <property type="match status" value="1"/>
</dbReference>
<name>A0A3P3RKC7_9EURY</name>
<dbReference type="RefSeq" id="WP_124953651.1">
    <property type="nucleotide sequence ID" value="NZ_RRCH01000003.1"/>
</dbReference>
<feature type="domain" description="CBS" evidence="3">
    <location>
        <begin position="71"/>
        <end position="128"/>
    </location>
</feature>
<keyword evidence="1 2" id="KW-0129">CBS domain</keyword>
<dbReference type="OrthoDB" id="43333at2157"/>
<dbReference type="Pfam" id="PF00571">
    <property type="entry name" value="CBS"/>
    <property type="match status" value="2"/>
</dbReference>
<feature type="domain" description="CBS" evidence="3">
    <location>
        <begin position="6"/>
        <end position="65"/>
    </location>
</feature>
<dbReference type="PANTHER" id="PTHR43080:SF2">
    <property type="entry name" value="CBS DOMAIN-CONTAINING PROTEIN"/>
    <property type="match status" value="1"/>
</dbReference>
<reference evidence="4 5" key="1">
    <citation type="submission" date="2018-11" db="EMBL/GenBank/DDBJ databases">
        <title>Taxonoimc description of Halomarina strain SPP-AMP-1.</title>
        <authorList>
            <person name="Pal Y."/>
            <person name="Srinivasana K."/>
            <person name="Verma A."/>
            <person name="Kumar P."/>
        </authorList>
    </citation>
    <scope>NUCLEOTIDE SEQUENCE [LARGE SCALE GENOMIC DNA]</scope>
    <source>
        <strain evidence="4 5">SPP-AMP-1</strain>
    </source>
</reference>
<dbReference type="Proteomes" id="UP000282322">
    <property type="component" value="Unassembled WGS sequence"/>
</dbReference>
<keyword evidence="5" id="KW-1185">Reference proteome</keyword>
<evidence type="ECO:0000313" key="5">
    <source>
        <dbReference type="Proteomes" id="UP000282322"/>
    </source>
</evidence>
<sequence>MSVREIANDPITASKNDAVSDCAKQMSQRNVGSLVVEDDGKVAGILTDRQIALATGDHDGNLSDVTTEEIMTEGMVTLQEDEDSLAISRTMAEKGVRRLPIVDSSDSLVGVVSLDDVVSLVGEQLADASTIIEKQSPGYEP</sequence>
<accession>A0A3P3RKC7</accession>
<comment type="caution">
    <text evidence="4">The sequence shown here is derived from an EMBL/GenBank/DDBJ whole genome shotgun (WGS) entry which is preliminary data.</text>
</comment>
<proteinExistence type="predicted"/>
<dbReference type="InterPro" id="IPR051257">
    <property type="entry name" value="Diverse_CBS-Domain"/>
</dbReference>
<evidence type="ECO:0000256" key="2">
    <source>
        <dbReference type="PROSITE-ProRule" id="PRU00703"/>
    </source>
</evidence>
<gene>
    <name evidence="4" type="ORF">EIK79_03080</name>
</gene>
<dbReference type="SMART" id="SM00116">
    <property type="entry name" value="CBS"/>
    <property type="match status" value="2"/>
</dbReference>
<dbReference type="PROSITE" id="PS51371">
    <property type="entry name" value="CBS"/>
    <property type="match status" value="2"/>
</dbReference>
<dbReference type="Gene3D" id="3.10.580.10">
    <property type="entry name" value="CBS-domain"/>
    <property type="match status" value="1"/>
</dbReference>
<dbReference type="PANTHER" id="PTHR43080">
    <property type="entry name" value="CBS DOMAIN-CONTAINING PROTEIN CBSX3, MITOCHONDRIAL"/>
    <property type="match status" value="1"/>
</dbReference>
<evidence type="ECO:0000259" key="3">
    <source>
        <dbReference type="PROSITE" id="PS51371"/>
    </source>
</evidence>
<dbReference type="InterPro" id="IPR046342">
    <property type="entry name" value="CBS_dom_sf"/>
</dbReference>
<protein>
    <submittedName>
        <fullName evidence="4">CBS domain-containing protein</fullName>
    </submittedName>
</protein>
<evidence type="ECO:0000256" key="1">
    <source>
        <dbReference type="ARBA" id="ARBA00023122"/>
    </source>
</evidence>
<evidence type="ECO:0000313" key="4">
    <source>
        <dbReference type="EMBL" id="RRJ33784.1"/>
    </source>
</evidence>
<dbReference type="InterPro" id="IPR000644">
    <property type="entry name" value="CBS_dom"/>
</dbReference>